<dbReference type="PRINTS" id="PR00035">
    <property type="entry name" value="HTHGNTR"/>
</dbReference>
<sequence length="345" mass="38281">MRESNSQKAKVIAALEQKLASPDLDLSQALPSETELQRRLGVSRGTVREALSDLERRHLIDRVKGKGTFPRRLEDRSSKPVAFLLREPWKVSNFHNSELLRGMQIAVAEQGTDLLITSRTPGEWTSEFLHSLAGVVVLPRLLVDGDLSVLRRNRIPFCLAMESDLSGPTIVDQIEEAAFALAEGLIRQGHRSIALLSGHFEHSDRLKKRGMARAAEEVGIDFAAWPDYCTNYDVTLAYEICQDILRQSKRPTAIIGFDNGLAVQAIRAAREVGVRVPEALSVVGFGGRDFSDLINPPLSSVNLRGEEAGKRAVQFLYRADPSQVERLRVGYDLVWRESSGNISVS</sequence>
<dbReference type="Gene3D" id="1.10.10.10">
    <property type="entry name" value="Winged helix-like DNA-binding domain superfamily/Winged helix DNA-binding domain"/>
    <property type="match status" value="1"/>
</dbReference>
<dbReference type="SUPFAM" id="SSF53822">
    <property type="entry name" value="Periplasmic binding protein-like I"/>
    <property type="match status" value="1"/>
</dbReference>
<dbReference type="GO" id="GO:0000976">
    <property type="term" value="F:transcription cis-regulatory region binding"/>
    <property type="evidence" value="ECO:0007669"/>
    <property type="project" value="TreeGrafter"/>
</dbReference>
<organism evidence="5 6">
    <name type="scientific">Puniceicoccus vermicola</name>
    <dbReference type="NCBI Taxonomy" id="388746"/>
    <lineage>
        <taxon>Bacteria</taxon>
        <taxon>Pseudomonadati</taxon>
        <taxon>Verrucomicrobiota</taxon>
        <taxon>Opitutia</taxon>
        <taxon>Puniceicoccales</taxon>
        <taxon>Puniceicoccaceae</taxon>
        <taxon>Puniceicoccus</taxon>
    </lineage>
</organism>
<evidence type="ECO:0000256" key="3">
    <source>
        <dbReference type="ARBA" id="ARBA00023163"/>
    </source>
</evidence>
<dbReference type="GO" id="GO:0003700">
    <property type="term" value="F:DNA-binding transcription factor activity"/>
    <property type="evidence" value="ECO:0007669"/>
    <property type="project" value="InterPro"/>
</dbReference>
<dbReference type="AlphaFoldDB" id="A0A7X1AZ71"/>
<accession>A0A7X1AZ71</accession>
<dbReference type="CDD" id="cd06267">
    <property type="entry name" value="PBP1_LacI_sugar_binding-like"/>
    <property type="match status" value="1"/>
</dbReference>
<dbReference type="PANTHER" id="PTHR30146">
    <property type="entry name" value="LACI-RELATED TRANSCRIPTIONAL REPRESSOR"/>
    <property type="match status" value="1"/>
</dbReference>
<keyword evidence="1" id="KW-0805">Transcription regulation</keyword>
<gene>
    <name evidence="5" type="ORF">H5P30_12885</name>
</gene>
<dbReference type="InterPro" id="IPR028082">
    <property type="entry name" value="Peripla_BP_I"/>
</dbReference>
<dbReference type="CDD" id="cd07377">
    <property type="entry name" value="WHTH_GntR"/>
    <property type="match status" value="1"/>
</dbReference>
<dbReference type="EMBL" id="JACHVA010000101">
    <property type="protein sequence ID" value="MBC2602671.1"/>
    <property type="molecule type" value="Genomic_DNA"/>
</dbReference>
<evidence type="ECO:0000313" key="6">
    <source>
        <dbReference type="Proteomes" id="UP000525652"/>
    </source>
</evidence>
<dbReference type="PANTHER" id="PTHR30146:SF109">
    <property type="entry name" value="HTH-TYPE TRANSCRIPTIONAL REGULATOR GALS"/>
    <property type="match status" value="1"/>
</dbReference>
<keyword evidence="2" id="KW-0238">DNA-binding</keyword>
<dbReference type="InterPro" id="IPR046335">
    <property type="entry name" value="LacI/GalR-like_sensor"/>
</dbReference>
<evidence type="ECO:0000259" key="4">
    <source>
        <dbReference type="PROSITE" id="PS50949"/>
    </source>
</evidence>
<dbReference type="PROSITE" id="PS50949">
    <property type="entry name" value="HTH_GNTR"/>
    <property type="match status" value="1"/>
</dbReference>
<comment type="caution">
    <text evidence="5">The sequence shown here is derived from an EMBL/GenBank/DDBJ whole genome shotgun (WGS) entry which is preliminary data.</text>
</comment>
<evidence type="ECO:0000313" key="5">
    <source>
        <dbReference type="EMBL" id="MBC2602671.1"/>
    </source>
</evidence>
<dbReference type="Pfam" id="PF13377">
    <property type="entry name" value="Peripla_BP_3"/>
    <property type="match status" value="1"/>
</dbReference>
<protein>
    <submittedName>
        <fullName evidence="5">GntR family transcriptional regulator</fullName>
    </submittedName>
</protein>
<dbReference type="SUPFAM" id="SSF46785">
    <property type="entry name" value="Winged helix' DNA-binding domain"/>
    <property type="match status" value="1"/>
</dbReference>
<evidence type="ECO:0000256" key="1">
    <source>
        <dbReference type="ARBA" id="ARBA00023015"/>
    </source>
</evidence>
<proteinExistence type="predicted"/>
<name>A0A7X1AZ71_9BACT</name>
<keyword evidence="3" id="KW-0804">Transcription</keyword>
<dbReference type="Pfam" id="PF00392">
    <property type="entry name" value="GntR"/>
    <property type="match status" value="1"/>
</dbReference>
<evidence type="ECO:0000256" key="2">
    <source>
        <dbReference type="ARBA" id="ARBA00023125"/>
    </source>
</evidence>
<dbReference type="Proteomes" id="UP000525652">
    <property type="component" value="Unassembled WGS sequence"/>
</dbReference>
<dbReference type="SMART" id="SM00345">
    <property type="entry name" value="HTH_GNTR"/>
    <property type="match status" value="1"/>
</dbReference>
<dbReference type="Gene3D" id="3.40.50.2300">
    <property type="match status" value="2"/>
</dbReference>
<keyword evidence="6" id="KW-1185">Reference proteome</keyword>
<feature type="domain" description="HTH gntR-type" evidence="4">
    <location>
        <begin position="5"/>
        <end position="73"/>
    </location>
</feature>
<reference evidence="5 6" key="1">
    <citation type="submission" date="2020-07" db="EMBL/GenBank/DDBJ databases">
        <authorList>
            <person name="Feng X."/>
        </authorList>
    </citation>
    <scope>NUCLEOTIDE SEQUENCE [LARGE SCALE GENOMIC DNA]</scope>
    <source>
        <strain evidence="5 6">JCM14086</strain>
    </source>
</reference>
<dbReference type="RefSeq" id="WP_185693337.1">
    <property type="nucleotide sequence ID" value="NZ_JACHVA010000101.1"/>
</dbReference>
<dbReference type="InterPro" id="IPR000524">
    <property type="entry name" value="Tscrpt_reg_HTH_GntR"/>
</dbReference>
<dbReference type="InterPro" id="IPR036388">
    <property type="entry name" value="WH-like_DNA-bd_sf"/>
</dbReference>
<dbReference type="InterPro" id="IPR036390">
    <property type="entry name" value="WH_DNA-bd_sf"/>
</dbReference>